<dbReference type="EMBL" id="PUHZ01000011">
    <property type="protein sequence ID" value="PQO46044.1"/>
    <property type="molecule type" value="Genomic_DNA"/>
</dbReference>
<dbReference type="Proteomes" id="UP000237819">
    <property type="component" value="Unassembled WGS sequence"/>
</dbReference>
<dbReference type="RefSeq" id="WP_105335422.1">
    <property type="nucleotide sequence ID" value="NZ_PUHZ01000011.1"/>
</dbReference>
<evidence type="ECO:0000259" key="5">
    <source>
        <dbReference type="Pfam" id="PF15615"/>
    </source>
</evidence>
<sequence>MPVSPCPHCGTDLEIESRFIGQTIRCSHCNEQFTAEEPQPNEETDNSKFVAILGGIAAFHAAGFLILALWQGFGLAFFLLIVVLGLELVVWKRNEILRFVEATVSYAMTSPDKEYIEPILDVSHQTTQPERRNTSQQSPRASARTNDDDLVEVIPQGRTSSGLPIPSPTRERSQPSSSPPSSNRPYPSTLNVRREPEVRQANCRFLGAGTEVDFGRGAIRNPLVYTSDVGCHGEFDSSLIDTTLVVARSGTSVRDSLPYWPSYYHCSPAQRSIYLDWLSTGKADPNVELGYVFIYFYGLERRVLIDRADFYLVAEEMIRFLPTYGYSNSFRRYASGLLWLSLLLGSESEQLPDDLLAKAIAETPRWNDELVERYLAILFNAKRPLPVDAAFHVCQNDARSASSVIVRRHEDEFKALFGTRYREKYGEGIELRASKREKRVPYHPASSSLMQGYGAISNVELPKMPDVLAISSQFKGLAEIWNESIEHLKAFSRAARKAGGEVTTEAYEALPDELRQGDHPEMDAWMQAWEDHVDEEHRPLVPVGVLAKIKGLPERERLTKAQCMKIVQSADAMGLAIEPDVRMTGTNYRWDEKVILFFQEDDSTDQRKYMAASALLRLGTTIAEADGTIDDVELEYISNHLEGQFNLSDFDSKRLECLQYLLLHSQAGDNKVGKTLAKRLSREHRLVVGEYLVGIAAADEVITSDEVKALRKAYKLLELDSKDLDVLIAKHEASKTDSSAVGTDAEGELRLDHSEISRILSETRAVAGILEEAMSEVDEEDEQDVEEESGMPDGDSQPDATAIGDESAGHDDRQVDIDIDARYKSFLLATLNQSEWDLGDLRALADAHKVMLAGAIEAINEWSTDRYGDWIIEEGDPIQIRHDLLEEKI</sequence>
<dbReference type="InterPro" id="IPR029024">
    <property type="entry name" value="TerB-like"/>
</dbReference>
<dbReference type="InterPro" id="IPR025266">
    <property type="entry name" value="TerB_N"/>
</dbReference>
<feature type="compositionally biased region" description="Polar residues" evidence="1">
    <location>
        <begin position="124"/>
        <end position="144"/>
    </location>
</feature>
<evidence type="ECO:0000256" key="2">
    <source>
        <dbReference type="SAM" id="Phobius"/>
    </source>
</evidence>
<comment type="caution">
    <text evidence="6">The sequence shown here is derived from an EMBL/GenBank/DDBJ whole genome shotgun (WGS) entry which is preliminary data.</text>
</comment>
<evidence type="ECO:0000313" key="7">
    <source>
        <dbReference type="Proteomes" id="UP000237819"/>
    </source>
</evidence>
<evidence type="ECO:0000259" key="3">
    <source>
        <dbReference type="Pfam" id="PF05099"/>
    </source>
</evidence>
<dbReference type="Pfam" id="PF05099">
    <property type="entry name" value="TerB"/>
    <property type="match status" value="1"/>
</dbReference>
<gene>
    <name evidence="6" type="ORF">C5Y93_10715</name>
</gene>
<feature type="domain" description="TerB-C" evidence="5">
    <location>
        <begin position="736"/>
        <end position="887"/>
    </location>
</feature>
<accession>A0A2S8GPV9</accession>
<organism evidence="6 7">
    <name type="scientific">Blastopirellula marina</name>
    <dbReference type="NCBI Taxonomy" id="124"/>
    <lineage>
        <taxon>Bacteria</taxon>
        <taxon>Pseudomonadati</taxon>
        <taxon>Planctomycetota</taxon>
        <taxon>Planctomycetia</taxon>
        <taxon>Pirellulales</taxon>
        <taxon>Pirellulaceae</taxon>
        <taxon>Blastopirellula</taxon>
    </lineage>
</organism>
<dbReference type="SUPFAM" id="SSF158682">
    <property type="entry name" value="TerB-like"/>
    <property type="match status" value="1"/>
</dbReference>
<proteinExistence type="predicted"/>
<dbReference type="OrthoDB" id="227636at2"/>
<dbReference type="Pfam" id="PF15615">
    <property type="entry name" value="TerB_C"/>
    <property type="match status" value="1"/>
</dbReference>
<protein>
    <recommendedName>
        <fullName evidence="8">TerB N-terminal domain-containing protein</fullName>
    </recommendedName>
</protein>
<evidence type="ECO:0008006" key="8">
    <source>
        <dbReference type="Google" id="ProtNLM"/>
    </source>
</evidence>
<evidence type="ECO:0000256" key="1">
    <source>
        <dbReference type="SAM" id="MobiDB-lite"/>
    </source>
</evidence>
<dbReference type="Pfam" id="PF13208">
    <property type="entry name" value="TerB_N"/>
    <property type="match status" value="1"/>
</dbReference>
<name>A0A2S8GPV9_9BACT</name>
<dbReference type="CDD" id="cd07176">
    <property type="entry name" value="terB"/>
    <property type="match status" value="1"/>
</dbReference>
<feature type="region of interest" description="Disordered" evidence="1">
    <location>
        <begin position="773"/>
        <end position="811"/>
    </location>
</feature>
<dbReference type="InterPro" id="IPR007791">
    <property type="entry name" value="DjlA_N"/>
</dbReference>
<feature type="compositionally biased region" description="Acidic residues" evidence="1">
    <location>
        <begin position="773"/>
        <end position="790"/>
    </location>
</feature>
<evidence type="ECO:0000313" key="6">
    <source>
        <dbReference type="EMBL" id="PQO46044.1"/>
    </source>
</evidence>
<feature type="region of interest" description="Disordered" evidence="1">
    <location>
        <begin position="124"/>
        <end position="194"/>
    </location>
</feature>
<evidence type="ECO:0000259" key="4">
    <source>
        <dbReference type="Pfam" id="PF13208"/>
    </source>
</evidence>
<keyword evidence="2" id="KW-1133">Transmembrane helix</keyword>
<dbReference type="Gene3D" id="1.10.3680.10">
    <property type="entry name" value="TerB-like"/>
    <property type="match status" value="1"/>
</dbReference>
<dbReference type="InterPro" id="IPR028932">
    <property type="entry name" value="TerB-C"/>
</dbReference>
<feature type="domain" description="Co-chaperone DjlA N-terminal" evidence="3">
    <location>
        <begin position="614"/>
        <end position="724"/>
    </location>
</feature>
<keyword evidence="2" id="KW-0472">Membrane</keyword>
<feature type="compositionally biased region" description="Low complexity" evidence="1">
    <location>
        <begin position="174"/>
        <end position="188"/>
    </location>
</feature>
<feature type="transmembrane region" description="Helical" evidence="2">
    <location>
        <begin position="73"/>
        <end position="91"/>
    </location>
</feature>
<keyword evidence="2" id="KW-0812">Transmembrane</keyword>
<feature type="transmembrane region" description="Helical" evidence="2">
    <location>
        <begin position="49"/>
        <end position="67"/>
    </location>
</feature>
<reference evidence="6 7" key="1">
    <citation type="submission" date="2018-02" db="EMBL/GenBank/DDBJ databases">
        <title>Comparative genomes isolates from brazilian mangrove.</title>
        <authorList>
            <person name="Araujo J.E."/>
            <person name="Taketani R.G."/>
            <person name="Silva M.C.P."/>
            <person name="Loureco M.V."/>
            <person name="Andreote F.D."/>
        </authorList>
    </citation>
    <scope>NUCLEOTIDE SEQUENCE [LARGE SCALE GENOMIC DNA]</scope>
    <source>
        <strain evidence="6 7">Nap-Phe MGV</strain>
    </source>
</reference>
<dbReference type="AlphaFoldDB" id="A0A2S8GPV9"/>
<feature type="domain" description="TerB N-terminal" evidence="4">
    <location>
        <begin position="209"/>
        <end position="371"/>
    </location>
</feature>